<dbReference type="AlphaFoldDB" id="A0A1H9CLI7"/>
<gene>
    <name evidence="2" type="ORF">SAMN04488000_101969</name>
</gene>
<dbReference type="InterPro" id="IPR037883">
    <property type="entry name" value="Knr4/Smi1-like_sf"/>
</dbReference>
<dbReference type="Proteomes" id="UP000199503">
    <property type="component" value="Unassembled WGS sequence"/>
</dbReference>
<proteinExistence type="predicted"/>
<accession>A0A1H9CLI7</accession>
<sequence>MREDLDGLRELVPPPARPQLGDQTWEWLFTRLGSRLPADYVEFMETYGGGAWAGWLRLWAPLDAGDMGLAACAGSLLGAERQARAEFPHHYRLPLYPEPGGHLPFGDSIDGDRIGWLTSGPPDEWQLVLMPRHEDEESRLSGSLAGTVLQWLSGRLRVAGLYRFDEDELAEAATFRVWGT</sequence>
<feature type="domain" description="Knr4/Smi1-like" evidence="1">
    <location>
        <begin position="31"/>
        <end position="143"/>
    </location>
</feature>
<evidence type="ECO:0000313" key="3">
    <source>
        <dbReference type="Proteomes" id="UP000199503"/>
    </source>
</evidence>
<evidence type="ECO:0000259" key="1">
    <source>
        <dbReference type="Pfam" id="PF09346"/>
    </source>
</evidence>
<dbReference type="Pfam" id="PF09346">
    <property type="entry name" value="SMI1_KNR4"/>
    <property type="match status" value="1"/>
</dbReference>
<organism evidence="2 3">
    <name type="scientific">Lentzea albida</name>
    <dbReference type="NCBI Taxonomy" id="65499"/>
    <lineage>
        <taxon>Bacteria</taxon>
        <taxon>Bacillati</taxon>
        <taxon>Actinomycetota</taxon>
        <taxon>Actinomycetes</taxon>
        <taxon>Pseudonocardiales</taxon>
        <taxon>Pseudonocardiaceae</taxon>
        <taxon>Lentzea</taxon>
    </lineage>
</organism>
<dbReference type="STRING" id="65499.SAMN04488000_101969"/>
<dbReference type="Gene3D" id="3.40.1580.10">
    <property type="entry name" value="SMI1/KNR4-like"/>
    <property type="match status" value="1"/>
</dbReference>
<evidence type="ECO:0000313" key="2">
    <source>
        <dbReference type="EMBL" id="SEQ01553.1"/>
    </source>
</evidence>
<dbReference type="OrthoDB" id="5572373at2"/>
<reference evidence="3" key="1">
    <citation type="submission" date="2016-10" db="EMBL/GenBank/DDBJ databases">
        <authorList>
            <person name="Varghese N."/>
            <person name="Submissions S."/>
        </authorList>
    </citation>
    <scope>NUCLEOTIDE SEQUENCE [LARGE SCALE GENOMIC DNA]</scope>
    <source>
        <strain evidence="3">DSM 44437</strain>
    </source>
</reference>
<protein>
    <recommendedName>
        <fullName evidence="1">Knr4/Smi1-like domain-containing protein</fullName>
    </recommendedName>
</protein>
<dbReference type="InterPro" id="IPR018958">
    <property type="entry name" value="Knr4/Smi1-like_dom"/>
</dbReference>
<keyword evidence="3" id="KW-1185">Reference proteome</keyword>
<dbReference type="SUPFAM" id="SSF160631">
    <property type="entry name" value="SMI1/KNR4-like"/>
    <property type="match status" value="1"/>
</dbReference>
<name>A0A1H9CLI7_9PSEU</name>
<dbReference type="RefSeq" id="WP_089909845.1">
    <property type="nucleotide sequence ID" value="NZ_FOFV01000001.1"/>
</dbReference>
<dbReference type="EMBL" id="FOFV01000001">
    <property type="protein sequence ID" value="SEQ01553.1"/>
    <property type="molecule type" value="Genomic_DNA"/>
</dbReference>